<dbReference type="HOGENOM" id="CLU_1282067_0_0_14"/>
<dbReference type="Proteomes" id="UP000009005">
    <property type="component" value="Chromosome"/>
</dbReference>
<feature type="compositionally biased region" description="Low complexity" evidence="1">
    <location>
        <begin position="39"/>
        <end position="52"/>
    </location>
</feature>
<name>I6YLU3_MYCWM</name>
<organism evidence="2 3">
    <name type="scientific">Mycoplasma wenyonii (strain Massachusetts)</name>
    <name type="common">Eperythrozoon wenyonii</name>
    <dbReference type="NCBI Taxonomy" id="1197325"/>
    <lineage>
        <taxon>Bacteria</taxon>
        <taxon>Bacillati</taxon>
        <taxon>Mycoplasmatota</taxon>
        <taxon>Mollicutes</taxon>
        <taxon>Mycoplasmataceae</taxon>
        <taxon>Mycoplasma</taxon>
    </lineage>
</organism>
<keyword evidence="3" id="KW-1185">Reference proteome</keyword>
<gene>
    <name evidence="2" type="ordered locus">WEN_02285</name>
</gene>
<proteinExistence type="predicted"/>
<dbReference type="PATRIC" id="fig|1197325.3.peg.490"/>
<feature type="region of interest" description="Disordered" evidence="1">
    <location>
        <begin position="35"/>
        <end position="63"/>
    </location>
</feature>
<evidence type="ECO:0000256" key="1">
    <source>
        <dbReference type="SAM" id="MobiDB-lite"/>
    </source>
</evidence>
<dbReference type="KEGG" id="mwe:WEN_02285"/>
<accession>I6YLU3</accession>
<evidence type="ECO:0000313" key="2">
    <source>
        <dbReference type="EMBL" id="AFN65244.1"/>
    </source>
</evidence>
<dbReference type="EMBL" id="CP003703">
    <property type="protein sequence ID" value="AFN65244.1"/>
    <property type="molecule type" value="Genomic_DNA"/>
</dbReference>
<dbReference type="STRING" id="1197325.WEN_02285"/>
<dbReference type="RefSeq" id="WP_014849954.1">
    <property type="nucleotide sequence ID" value="NC_018149.1"/>
</dbReference>
<dbReference type="AlphaFoldDB" id="I6YLU3"/>
<protein>
    <submittedName>
        <fullName evidence="2">Uncharacterized protein</fullName>
    </submittedName>
</protein>
<sequence>MAVSPIAVKVLLATLGLGVVSTGVAVPLSNRQSTNQTFSDSVEASSPAASSSLRETQPSLKPLDRETLETLTNKQELEGKSCYTFFSTVQYETEDDLTSLLLFCSKTDSLDGGEETYYFWDGKDLKKVIDLKSESRSGNVLVTLEGYETHKTIYVEYDDQITDHWDTIMLSDCSIKSQTGILSDTERVLSCAHGEESVAPENVFRLAKWNFS</sequence>
<evidence type="ECO:0000313" key="3">
    <source>
        <dbReference type="Proteomes" id="UP000009005"/>
    </source>
</evidence>
<reference evidence="2 3" key="1">
    <citation type="journal article" date="2012" name="J. Bacteriol.">
        <title>Complete genome sequence of Mycoplasma wenyonii strain Massachusetts.</title>
        <authorList>
            <person name="Dos Santos A.P."/>
            <person name="Guimaraes A.M."/>
            <person name="do Nascimento N.C."/>
            <person name="Sanmiguel P.J."/>
            <person name="Messick J.B."/>
        </authorList>
    </citation>
    <scope>NUCLEOTIDE SEQUENCE [LARGE SCALE GENOMIC DNA]</scope>
    <source>
        <strain evidence="2 3">Massachusetts</strain>
    </source>
</reference>